<keyword evidence="4" id="KW-1185">Reference proteome</keyword>
<protein>
    <submittedName>
        <fullName evidence="3">Aspergillopepsin-2</fullName>
    </submittedName>
</protein>
<reference evidence="3" key="2">
    <citation type="submission" date="2023-05" db="EMBL/GenBank/DDBJ databases">
        <authorList>
            <consortium name="Lawrence Berkeley National Laboratory"/>
            <person name="Steindorff A."/>
            <person name="Hensen N."/>
            <person name="Bonometti L."/>
            <person name="Westerberg I."/>
            <person name="Brannstrom I.O."/>
            <person name="Guillou S."/>
            <person name="Cros-Aarteil S."/>
            <person name="Calhoun S."/>
            <person name="Haridas S."/>
            <person name="Kuo A."/>
            <person name="Mondo S."/>
            <person name="Pangilinan J."/>
            <person name="Riley R."/>
            <person name="Labutti K."/>
            <person name="Andreopoulos B."/>
            <person name="Lipzen A."/>
            <person name="Chen C."/>
            <person name="Yanf M."/>
            <person name="Daum C."/>
            <person name="Ng V."/>
            <person name="Clum A."/>
            <person name="Ohm R."/>
            <person name="Martin F."/>
            <person name="Silar P."/>
            <person name="Natvig D."/>
            <person name="Lalanne C."/>
            <person name="Gautier V."/>
            <person name="Ament-Velasquez S.L."/>
            <person name="Kruys A."/>
            <person name="Hutchinson M.I."/>
            <person name="Powell A.J."/>
            <person name="Barry K."/>
            <person name="Miller A.N."/>
            <person name="Grigoriev I.V."/>
            <person name="Debuchy R."/>
            <person name="Gladieux P."/>
            <person name="Thoren M.H."/>
            <person name="Johannesson H."/>
        </authorList>
    </citation>
    <scope>NUCLEOTIDE SEQUENCE</scope>
    <source>
        <strain evidence="3">PSN293</strain>
    </source>
</reference>
<proteinExistence type="predicted"/>
<dbReference type="InterPro" id="IPR038656">
    <property type="entry name" value="Peptidase_G1_sf"/>
</dbReference>
<evidence type="ECO:0000256" key="2">
    <source>
        <dbReference type="SAM" id="SignalP"/>
    </source>
</evidence>
<dbReference type="InterPro" id="IPR013320">
    <property type="entry name" value="ConA-like_dom_sf"/>
</dbReference>
<accession>A0AAN7BB06</accession>
<dbReference type="Gene3D" id="2.60.120.700">
    <property type="entry name" value="Peptidase G1"/>
    <property type="match status" value="1"/>
</dbReference>
<dbReference type="AlphaFoldDB" id="A0AAN7BB06"/>
<dbReference type="Proteomes" id="UP001301769">
    <property type="component" value="Unassembled WGS sequence"/>
</dbReference>
<dbReference type="Pfam" id="PF01828">
    <property type="entry name" value="Peptidase_A4"/>
    <property type="match status" value="1"/>
</dbReference>
<sequence length="344" mass="35696">MKSTTFALLTAGLFTQTVFSAALDRRSEGGVLTTLPQPHSQIRLLHQHPKTTTLLTTKRQSTTESSSVQGGAVLSTSSNKKITHVSATFIVPSAKIPTIGPTANNPVGVYASSFWVGIDGVTLPATNSSKCNAAGASLRLGIDIFYDGTFGGEQTPFAWAQYLPRSATGFSNMTITPGDLVRLTASTNGSSAVGGTVTIENFGPGNNDKSANIKKMKALQSASHTFSSSPDAEDGKELPALCQTQASIIVEDFPLAGMPEFPIALANFTRVEYGDVKIGGTNGQVLNLVGGSRKGQAQVLNIVQPPQGGRLTDCSISKQSGKGTYGSTNGGGGVVVCERVVVPS</sequence>
<dbReference type="CDD" id="cd13426">
    <property type="entry name" value="Peptidase_G1"/>
    <property type="match status" value="1"/>
</dbReference>
<evidence type="ECO:0000256" key="1">
    <source>
        <dbReference type="PIRSR" id="PIRSR600250-50"/>
    </source>
</evidence>
<evidence type="ECO:0000313" key="4">
    <source>
        <dbReference type="Proteomes" id="UP001301769"/>
    </source>
</evidence>
<dbReference type="SUPFAM" id="SSF49899">
    <property type="entry name" value="Concanavalin A-like lectins/glucanases"/>
    <property type="match status" value="1"/>
</dbReference>
<dbReference type="PANTHER" id="PTHR37536:SF1">
    <property type="entry name" value="ASPERGILLOPEPSIN, PUTAITVE (AFU_ORTHOLOGUE AFUA_7G01200)"/>
    <property type="match status" value="1"/>
</dbReference>
<feature type="active site" description="Proton acceptor" evidence="1">
    <location>
        <position position="251"/>
    </location>
</feature>
<name>A0AAN7BB06_9PEZI</name>
<dbReference type="PANTHER" id="PTHR37536">
    <property type="entry name" value="PUTATIVE (AFU_ORTHOLOGUE AFUA_3G02970)-RELATED"/>
    <property type="match status" value="1"/>
</dbReference>
<keyword evidence="2" id="KW-0732">Signal</keyword>
<feature type="signal peptide" evidence="2">
    <location>
        <begin position="1"/>
        <end position="20"/>
    </location>
</feature>
<dbReference type="EMBL" id="MU858049">
    <property type="protein sequence ID" value="KAK4219216.1"/>
    <property type="molecule type" value="Genomic_DNA"/>
</dbReference>
<feature type="chain" id="PRO_5043042669" evidence="2">
    <location>
        <begin position="21"/>
        <end position="344"/>
    </location>
</feature>
<dbReference type="InterPro" id="IPR000250">
    <property type="entry name" value="Peptidase_G1"/>
</dbReference>
<comment type="caution">
    <text evidence="3">The sequence shown here is derived from an EMBL/GenBank/DDBJ whole genome shotgun (WGS) entry which is preliminary data.</text>
</comment>
<evidence type="ECO:0000313" key="3">
    <source>
        <dbReference type="EMBL" id="KAK4219216.1"/>
    </source>
</evidence>
<dbReference type="GO" id="GO:0006508">
    <property type="term" value="P:proteolysis"/>
    <property type="evidence" value="ECO:0007669"/>
    <property type="project" value="InterPro"/>
</dbReference>
<gene>
    <name evidence="3" type="ORF">QBC37DRAFT_153064</name>
</gene>
<organism evidence="3 4">
    <name type="scientific">Rhypophila decipiens</name>
    <dbReference type="NCBI Taxonomy" id="261697"/>
    <lineage>
        <taxon>Eukaryota</taxon>
        <taxon>Fungi</taxon>
        <taxon>Dikarya</taxon>
        <taxon>Ascomycota</taxon>
        <taxon>Pezizomycotina</taxon>
        <taxon>Sordariomycetes</taxon>
        <taxon>Sordariomycetidae</taxon>
        <taxon>Sordariales</taxon>
        <taxon>Naviculisporaceae</taxon>
        <taxon>Rhypophila</taxon>
    </lineage>
</organism>
<reference evidence="3" key="1">
    <citation type="journal article" date="2023" name="Mol. Phylogenet. Evol.">
        <title>Genome-scale phylogeny and comparative genomics of the fungal order Sordariales.</title>
        <authorList>
            <person name="Hensen N."/>
            <person name="Bonometti L."/>
            <person name="Westerberg I."/>
            <person name="Brannstrom I.O."/>
            <person name="Guillou S."/>
            <person name="Cros-Aarteil S."/>
            <person name="Calhoun S."/>
            <person name="Haridas S."/>
            <person name="Kuo A."/>
            <person name="Mondo S."/>
            <person name="Pangilinan J."/>
            <person name="Riley R."/>
            <person name="LaButti K."/>
            <person name="Andreopoulos B."/>
            <person name="Lipzen A."/>
            <person name="Chen C."/>
            <person name="Yan M."/>
            <person name="Daum C."/>
            <person name="Ng V."/>
            <person name="Clum A."/>
            <person name="Steindorff A."/>
            <person name="Ohm R.A."/>
            <person name="Martin F."/>
            <person name="Silar P."/>
            <person name="Natvig D.O."/>
            <person name="Lalanne C."/>
            <person name="Gautier V."/>
            <person name="Ament-Velasquez S.L."/>
            <person name="Kruys A."/>
            <person name="Hutchinson M.I."/>
            <person name="Powell A.J."/>
            <person name="Barry K."/>
            <person name="Miller A.N."/>
            <person name="Grigoriev I.V."/>
            <person name="Debuchy R."/>
            <person name="Gladieux P."/>
            <person name="Hiltunen Thoren M."/>
            <person name="Johannesson H."/>
        </authorList>
    </citation>
    <scope>NUCLEOTIDE SEQUENCE</scope>
    <source>
        <strain evidence="3">PSN293</strain>
    </source>
</reference>
<dbReference type="GO" id="GO:0070007">
    <property type="term" value="F:glutamic-type endopeptidase activity"/>
    <property type="evidence" value="ECO:0007669"/>
    <property type="project" value="InterPro"/>
</dbReference>